<sequence>MKKYYLNPIGLISIAFSIIALSSFYPGVMTWDSMDQLRQARAATYTDWQPPAMAFLWSLLIQVIDGPGGMLIFQFTLLWATALTLYKWCIKEGYRFGACFLILPILPWVMNFQFAIWKDVNMAYAWGLAIAICLYFKNHDKFPKVAATLVLTLFIFGALVRTNSLSGTIFLFPFLCATIFKTKSIKSTVIFMILSCVVVISAHLSVVALLGAQKANSVSYVMFDDVVALKLKGVDVPTSFLSSQDMMTIEHCEYLDVHKIGAAFCLSDEKFASITKEHYQELKTAWIDSVPKNFSTYISFRTDAFLNLTRSPSLPPYYYSEFHVINSPFTVGSGFRQPSSTEILVEQYVETSSKLFPGLYKPYFWILISLGLTLYLWLKSNLRPHTLWLLPMSGLSYAISYLPITPASDFRYVYWLCYVTTLSIVIMINILSEKKAIDTTSKTYNTANPPNP</sequence>
<dbReference type="Proteomes" id="UP001224477">
    <property type="component" value="Unassembled WGS sequence"/>
</dbReference>
<keyword evidence="1" id="KW-1133">Transmembrane helix</keyword>
<evidence type="ECO:0000313" key="3">
    <source>
        <dbReference type="Proteomes" id="UP001224477"/>
    </source>
</evidence>
<feature type="transmembrane region" description="Helical" evidence="1">
    <location>
        <begin position="362"/>
        <end position="378"/>
    </location>
</feature>
<keyword evidence="1" id="KW-0812">Transmembrane</keyword>
<evidence type="ECO:0008006" key="4">
    <source>
        <dbReference type="Google" id="ProtNLM"/>
    </source>
</evidence>
<protein>
    <recommendedName>
        <fullName evidence="4">Glycosyltransferase RgtA/B/C/D-like domain-containing protein</fullName>
    </recommendedName>
</protein>
<comment type="caution">
    <text evidence="2">The sequence shown here is derived from an EMBL/GenBank/DDBJ whole genome shotgun (WGS) entry which is preliminary data.</text>
</comment>
<feature type="transmembrane region" description="Helical" evidence="1">
    <location>
        <begin position="93"/>
        <end position="110"/>
    </location>
</feature>
<dbReference type="EMBL" id="JAVGXC010000005">
    <property type="protein sequence ID" value="MDR0188761.1"/>
    <property type="molecule type" value="Genomic_DNA"/>
</dbReference>
<keyword evidence="1" id="KW-0472">Membrane</keyword>
<reference evidence="2 3" key="1">
    <citation type="journal article" date="2023" name="Microbiol. Resour. Announc.">
        <title>Whole-genome sequence of Pseudomonas yamanorum OLsAu1 isolated from the edible ectomycorrhizal mushroom Lactarius sp. section Deliciosi.</title>
        <authorList>
            <person name="Ramirez-Mendoza R."/>
            <person name="Angeles-Argaiz R.E."/>
            <person name="Hernandez-Oaxaca D."/>
            <person name="Aguirre-Beltran L."/>
            <person name="Almaraz-Suarez J."/>
            <person name="Perez-Moreno J."/>
        </authorList>
    </citation>
    <scope>NUCLEOTIDE SEQUENCE [LARGE SCALE GENOMIC DNA]</scope>
    <source>
        <strain evidence="2 3">OLsAu1</strain>
    </source>
</reference>
<evidence type="ECO:0000313" key="2">
    <source>
        <dbReference type="EMBL" id="MDR0188761.1"/>
    </source>
</evidence>
<keyword evidence="3" id="KW-1185">Reference proteome</keyword>
<accession>A0ABU1CNB4</accession>
<feature type="transmembrane region" description="Helical" evidence="1">
    <location>
        <begin position="189"/>
        <end position="212"/>
    </location>
</feature>
<gene>
    <name evidence="2" type="ORF">RCO22_07400</name>
</gene>
<feature type="transmembrane region" description="Helical" evidence="1">
    <location>
        <begin position="412"/>
        <end position="432"/>
    </location>
</feature>
<evidence type="ECO:0000256" key="1">
    <source>
        <dbReference type="SAM" id="Phobius"/>
    </source>
</evidence>
<feature type="transmembrane region" description="Helical" evidence="1">
    <location>
        <begin position="5"/>
        <end position="25"/>
    </location>
</feature>
<feature type="transmembrane region" description="Helical" evidence="1">
    <location>
        <begin position="116"/>
        <end position="135"/>
    </location>
</feature>
<feature type="transmembrane region" description="Helical" evidence="1">
    <location>
        <begin position="55"/>
        <end position="81"/>
    </location>
</feature>
<name>A0ABU1CNB4_9PSED</name>
<dbReference type="RefSeq" id="WP_309254548.1">
    <property type="nucleotide sequence ID" value="NZ_JAVGXC010000005.1"/>
</dbReference>
<organism evidence="2 3">
    <name type="scientific">Pseudomonas yamanorum</name>
    <dbReference type="NCBI Taxonomy" id="515393"/>
    <lineage>
        <taxon>Bacteria</taxon>
        <taxon>Pseudomonadati</taxon>
        <taxon>Pseudomonadota</taxon>
        <taxon>Gammaproteobacteria</taxon>
        <taxon>Pseudomonadales</taxon>
        <taxon>Pseudomonadaceae</taxon>
        <taxon>Pseudomonas</taxon>
    </lineage>
</organism>
<proteinExistence type="predicted"/>